<keyword evidence="9" id="KW-0902">Two-component regulatory system</keyword>
<evidence type="ECO:0000256" key="9">
    <source>
        <dbReference type="ARBA" id="ARBA00023012"/>
    </source>
</evidence>
<sequence>MTNVKEYFVLYGKFYLVYLLFSAGLFGLFFLHSLSLEPFIDYVVFSGVILGGLSLFHYFRYAQKRKQLQHLLRKERMTEAALAFLPATRNRLEDEYQALLKQLAREKTTSDYKAALKNEEIYEDFGLWLHQIKTPLAALDLLVQSDSLSPTEVKAELFKVNDYLQMMLNYLRQNLANEDFVFESIALAPLVRQTIKKYALFFSKKNLQLDMAVDLTVTSDRKWLVFIFEQVLFNSLKYTEIGAINVFTKDNALVIQDSGIGIRKEDLPRVFEKGYTGQNGRFQQRASGLGLYMSQQAAEKIGCRLAIDSEVGQGTIVTLHFPTTNNR</sequence>
<dbReference type="Pfam" id="PF02518">
    <property type="entry name" value="HATPase_c"/>
    <property type="match status" value="1"/>
</dbReference>
<feature type="transmembrane region" description="Helical" evidence="11">
    <location>
        <begin position="12"/>
        <end position="33"/>
    </location>
</feature>
<evidence type="ECO:0000256" key="11">
    <source>
        <dbReference type="SAM" id="Phobius"/>
    </source>
</evidence>
<dbReference type="SUPFAM" id="SSF55874">
    <property type="entry name" value="ATPase domain of HSP90 chaperone/DNA topoisomerase II/histidine kinase"/>
    <property type="match status" value="1"/>
</dbReference>
<keyword evidence="4" id="KW-1003">Cell membrane</keyword>
<keyword evidence="7 13" id="KW-0418">Kinase</keyword>
<dbReference type="InterPro" id="IPR005467">
    <property type="entry name" value="His_kinase_dom"/>
</dbReference>
<evidence type="ECO:0000313" key="13">
    <source>
        <dbReference type="EMBL" id="RHK08328.1"/>
    </source>
</evidence>
<dbReference type="SMART" id="SM00387">
    <property type="entry name" value="HATPase_c"/>
    <property type="match status" value="1"/>
</dbReference>
<evidence type="ECO:0000259" key="12">
    <source>
        <dbReference type="PROSITE" id="PS50109"/>
    </source>
</evidence>
<dbReference type="PROSITE" id="PS50109">
    <property type="entry name" value="HIS_KIN"/>
    <property type="match status" value="1"/>
</dbReference>
<dbReference type="PANTHER" id="PTHR45453">
    <property type="entry name" value="PHOSPHATE REGULON SENSOR PROTEIN PHOR"/>
    <property type="match status" value="1"/>
</dbReference>
<reference evidence="13 14" key="1">
    <citation type="submission" date="2018-08" db="EMBL/GenBank/DDBJ databases">
        <title>A genome reference for cultivated species of the human gut microbiota.</title>
        <authorList>
            <person name="Zou Y."/>
            <person name="Xue W."/>
            <person name="Luo G."/>
        </authorList>
    </citation>
    <scope>NUCLEOTIDE SEQUENCE [LARGE SCALE GENOMIC DNA]</scope>
    <source>
        <strain evidence="13 14">AF48-16</strain>
    </source>
</reference>
<proteinExistence type="predicted"/>
<evidence type="ECO:0000256" key="3">
    <source>
        <dbReference type="ARBA" id="ARBA00012438"/>
    </source>
</evidence>
<keyword evidence="8 11" id="KW-1133">Transmembrane helix</keyword>
<dbReference type="Gene3D" id="3.30.565.10">
    <property type="entry name" value="Histidine kinase-like ATPase, C-terminal domain"/>
    <property type="match status" value="1"/>
</dbReference>
<comment type="caution">
    <text evidence="13">The sequence shown here is derived from an EMBL/GenBank/DDBJ whole genome shotgun (WGS) entry which is preliminary data.</text>
</comment>
<dbReference type="EC" id="2.7.13.3" evidence="3"/>
<feature type="transmembrane region" description="Helical" evidence="11">
    <location>
        <begin position="39"/>
        <end position="59"/>
    </location>
</feature>
<dbReference type="GO" id="GO:0004721">
    <property type="term" value="F:phosphoprotein phosphatase activity"/>
    <property type="evidence" value="ECO:0007669"/>
    <property type="project" value="TreeGrafter"/>
</dbReference>
<dbReference type="InterPro" id="IPR036890">
    <property type="entry name" value="HATPase_C_sf"/>
</dbReference>
<evidence type="ECO:0000313" key="14">
    <source>
        <dbReference type="Proteomes" id="UP000286288"/>
    </source>
</evidence>
<dbReference type="GO" id="GO:0005886">
    <property type="term" value="C:plasma membrane"/>
    <property type="evidence" value="ECO:0007669"/>
    <property type="project" value="UniProtKB-SubCell"/>
</dbReference>
<evidence type="ECO:0000256" key="2">
    <source>
        <dbReference type="ARBA" id="ARBA00004651"/>
    </source>
</evidence>
<dbReference type="AlphaFoldDB" id="A0A415EYI5"/>
<evidence type="ECO:0000256" key="5">
    <source>
        <dbReference type="ARBA" id="ARBA00022679"/>
    </source>
</evidence>
<keyword evidence="6 11" id="KW-0812">Transmembrane</keyword>
<evidence type="ECO:0000256" key="7">
    <source>
        <dbReference type="ARBA" id="ARBA00022777"/>
    </source>
</evidence>
<dbReference type="PRINTS" id="PR00344">
    <property type="entry name" value="BCTRLSENSOR"/>
</dbReference>
<keyword evidence="10 11" id="KW-0472">Membrane</keyword>
<evidence type="ECO:0000256" key="10">
    <source>
        <dbReference type="ARBA" id="ARBA00023136"/>
    </source>
</evidence>
<comment type="subcellular location">
    <subcellularLocation>
        <location evidence="2">Cell membrane</location>
        <topology evidence="2">Multi-pass membrane protein</topology>
    </subcellularLocation>
</comment>
<evidence type="ECO:0000256" key="8">
    <source>
        <dbReference type="ARBA" id="ARBA00022989"/>
    </source>
</evidence>
<evidence type="ECO:0000256" key="6">
    <source>
        <dbReference type="ARBA" id="ARBA00022692"/>
    </source>
</evidence>
<comment type="catalytic activity">
    <reaction evidence="1">
        <text>ATP + protein L-histidine = ADP + protein N-phospho-L-histidine.</text>
        <dbReference type="EC" id="2.7.13.3"/>
    </reaction>
</comment>
<dbReference type="InterPro" id="IPR050351">
    <property type="entry name" value="BphY/WalK/GraS-like"/>
</dbReference>
<name>A0A415EYI5_ENTCA</name>
<evidence type="ECO:0000256" key="1">
    <source>
        <dbReference type="ARBA" id="ARBA00000085"/>
    </source>
</evidence>
<dbReference type="Proteomes" id="UP000286288">
    <property type="component" value="Unassembled WGS sequence"/>
</dbReference>
<protein>
    <recommendedName>
        <fullName evidence="3">histidine kinase</fullName>
        <ecNumber evidence="3">2.7.13.3</ecNumber>
    </recommendedName>
</protein>
<dbReference type="GO" id="GO:0016036">
    <property type="term" value="P:cellular response to phosphate starvation"/>
    <property type="evidence" value="ECO:0007669"/>
    <property type="project" value="TreeGrafter"/>
</dbReference>
<dbReference type="PANTHER" id="PTHR45453:SF2">
    <property type="entry name" value="HISTIDINE KINASE"/>
    <property type="match status" value="1"/>
</dbReference>
<gene>
    <name evidence="13" type="ORF">DW084_01290</name>
</gene>
<dbReference type="InterPro" id="IPR004358">
    <property type="entry name" value="Sig_transdc_His_kin-like_C"/>
</dbReference>
<evidence type="ECO:0000256" key="4">
    <source>
        <dbReference type="ARBA" id="ARBA00022475"/>
    </source>
</evidence>
<organism evidence="13 14">
    <name type="scientific">Enterococcus casseliflavus</name>
    <name type="common">Enterococcus flavescens</name>
    <dbReference type="NCBI Taxonomy" id="37734"/>
    <lineage>
        <taxon>Bacteria</taxon>
        <taxon>Bacillati</taxon>
        <taxon>Bacillota</taxon>
        <taxon>Bacilli</taxon>
        <taxon>Lactobacillales</taxon>
        <taxon>Enterococcaceae</taxon>
        <taxon>Enterococcus</taxon>
    </lineage>
</organism>
<dbReference type="InterPro" id="IPR003594">
    <property type="entry name" value="HATPase_dom"/>
</dbReference>
<accession>A0A415EYI5</accession>
<feature type="domain" description="Histidine kinase" evidence="12">
    <location>
        <begin position="127"/>
        <end position="325"/>
    </location>
</feature>
<dbReference type="EMBL" id="QRMZ01000001">
    <property type="protein sequence ID" value="RHK08328.1"/>
    <property type="molecule type" value="Genomic_DNA"/>
</dbReference>
<dbReference type="GO" id="GO:0000155">
    <property type="term" value="F:phosphorelay sensor kinase activity"/>
    <property type="evidence" value="ECO:0007669"/>
    <property type="project" value="TreeGrafter"/>
</dbReference>
<keyword evidence="5" id="KW-0808">Transferase</keyword>